<accession>A0A3G3JSY8</accession>
<reference evidence="1 2" key="1">
    <citation type="submission" date="2018-10" db="EMBL/GenBank/DDBJ databases">
        <title>Genome Sequence of Cohnella sp.</title>
        <authorList>
            <person name="Srinivasan S."/>
            <person name="Kim M.K."/>
        </authorList>
    </citation>
    <scope>NUCLEOTIDE SEQUENCE [LARGE SCALE GENOMIC DNA]</scope>
    <source>
        <strain evidence="1 2">18JY8-7</strain>
    </source>
</reference>
<gene>
    <name evidence="1" type="ORF">EAV92_01240</name>
</gene>
<keyword evidence="2" id="KW-1185">Reference proteome</keyword>
<proteinExistence type="predicted"/>
<organism evidence="1 2">
    <name type="scientific">Cohnella candidum</name>
    <dbReference type="NCBI Taxonomy" id="2674991"/>
    <lineage>
        <taxon>Bacteria</taxon>
        <taxon>Bacillati</taxon>
        <taxon>Bacillota</taxon>
        <taxon>Bacilli</taxon>
        <taxon>Bacillales</taxon>
        <taxon>Paenibacillaceae</taxon>
        <taxon>Cohnella</taxon>
    </lineage>
</organism>
<name>A0A3G3JSY8_9BACL</name>
<dbReference type="RefSeq" id="WP_123039397.1">
    <property type="nucleotide sequence ID" value="NZ_CP033433.1"/>
</dbReference>
<evidence type="ECO:0000313" key="2">
    <source>
        <dbReference type="Proteomes" id="UP000269097"/>
    </source>
</evidence>
<evidence type="ECO:0008006" key="3">
    <source>
        <dbReference type="Google" id="ProtNLM"/>
    </source>
</evidence>
<dbReference type="AlphaFoldDB" id="A0A3G3JSY8"/>
<dbReference type="KEGG" id="coh:EAV92_01240"/>
<protein>
    <recommendedName>
        <fullName evidence="3">SHOCT domain-containing protein</fullName>
    </recommendedName>
</protein>
<dbReference type="Proteomes" id="UP000269097">
    <property type="component" value="Chromosome"/>
</dbReference>
<sequence length="143" mass="14963">MKKAKRMIMAGTMAATITIGGGLWNPKTSEASPLQPASVQVPVSAAAAAVPTQRKKDDFLESLGKSSDDEVYEALYGGKSLAAIAEEAGQDAQAVVSLQVEELTRQLDDRLASGMLSPEAYRAQLAELPEIVAQSVHGGKAAH</sequence>
<dbReference type="EMBL" id="CP033433">
    <property type="protein sequence ID" value="AYQ71333.1"/>
    <property type="molecule type" value="Genomic_DNA"/>
</dbReference>
<evidence type="ECO:0000313" key="1">
    <source>
        <dbReference type="EMBL" id="AYQ71333.1"/>
    </source>
</evidence>